<accession>A0A3E2N8V5</accession>
<dbReference type="InterPro" id="IPR005149">
    <property type="entry name" value="Tscrpt_reg_PadR_N"/>
</dbReference>
<evidence type="ECO:0000259" key="1">
    <source>
        <dbReference type="Pfam" id="PF03551"/>
    </source>
</evidence>
<evidence type="ECO:0000313" key="3">
    <source>
        <dbReference type="Proteomes" id="UP000260680"/>
    </source>
</evidence>
<comment type="caution">
    <text evidence="2">The sequence shown here is derived from an EMBL/GenBank/DDBJ whole genome shotgun (WGS) entry which is preliminary data.</text>
</comment>
<dbReference type="InterPro" id="IPR036388">
    <property type="entry name" value="WH-like_DNA-bd_sf"/>
</dbReference>
<dbReference type="InterPro" id="IPR036390">
    <property type="entry name" value="WH_DNA-bd_sf"/>
</dbReference>
<organism evidence="2 3">
    <name type="scientific">Lacrimispora amygdalina</name>
    <dbReference type="NCBI Taxonomy" id="253257"/>
    <lineage>
        <taxon>Bacteria</taxon>
        <taxon>Bacillati</taxon>
        <taxon>Bacillota</taxon>
        <taxon>Clostridia</taxon>
        <taxon>Lachnospirales</taxon>
        <taxon>Lachnospiraceae</taxon>
        <taxon>Lacrimispora</taxon>
    </lineage>
</organism>
<dbReference type="Gene3D" id="1.10.10.10">
    <property type="entry name" value="Winged helix-like DNA-binding domain superfamily/Winged helix DNA-binding domain"/>
    <property type="match status" value="1"/>
</dbReference>
<dbReference type="Pfam" id="PF03551">
    <property type="entry name" value="PadR"/>
    <property type="match status" value="1"/>
</dbReference>
<dbReference type="PANTHER" id="PTHR43252">
    <property type="entry name" value="TRANSCRIPTIONAL REGULATOR YQJI"/>
    <property type="match status" value="1"/>
</dbReference>
<dbReference type="Proteomes" id="UP000260680">
    <property type="component" value="Unassembled WGS sequence"/>
</dbReference>
<dbReference type="SUPFAM" id="SSF46785">
    <property type="entry name" value="Winged helix' DNA-binding domain"/>
    <property type="match status" value="1"/>
</dbReference>
<feature type="domain" description="Transcription regulator PadR N-terminal" evidence="1">
    <location>
        <begin position="6"/>
        <end position="80"/>
    </location>
</feature>
<reference evidence="2 3" key="1">
    <citation type="submission" date="2018-07" db="EMBL/GenBank/DDBJ databases">
        <title>New species, Clostridium PI-S10-A1B.</title>
        <authorList>
            <person name="Krishna G."/>
            <person name="Summeta K."/>
            <person name="Shikha S."/>
            <person name="Prabhu P.B."/>
            <person name="Suresh K."/>
        </authorList>
    </citation>
    <scope>NUCLEOTIDE SEQUENCE [LARGE SCALE GENOMIC DNA]</scope>
    <source>
        <strain evidence="2 3">PI-S10-A1B</strain>
    </source>
</reference>
<dbReference type="RefSeq" id="WP_117418438.1">
    <property type="nucleotide sequence ID" value="NZ_QOHO01000062.1"/>
</dbReference>
<dbReference type="EMBL" id="QOHO01000062">
    <property type="protein sequence ID" value="RFZ77426.1"/>
    <property type="molecule type" value="Genomic_DNA"/>
</dbReference>
<gene>
    <name evidence="2" type="ORF">DS742_18420</name>
</gene>
<sequence length="187" mass="21697">MIPLYILGILLRFGPQHGYQIKKIMEEQLEDFTSIKLPNVYYHLEKMEASSILTALRDKQSARPEKTVYFVGETGADKFKELLKQTLDMNYRPVFEADAAFYFSEYLTAADFLQSLTLHINHLKAVLKGIEEHRTEMLKVIPEDMKTYAEIIFNHHIMHYRAELNWAEESAVAIRKKGAGYDSSENC</sequence>
<dbReference type="PANTHER" id="PTHR43252:SF2">
    <property type="entry name" value="TRANSCRIPTION REGULATOR, PADR-LIKE FAMILY"/>
    <property type="match status" value="1"/>
</dbReference>
<evidence type="ECO:0000313" key="2">
    <source>
        <dbReference type="EMBL" id="RFZ77426.1"/>
    </source>
</evidence>
<dbReference type="OrthoDB" id="68816at2"/>
<dbReference type="AlphaFoldDB" id="A0A3E2N8V5"/>
<name>A0A3E2N8V5_9FIRM</name>
<proteinExistence type="predicted"/>
<protein>
    <submittedName>
        <fullName evidence="2">PadR family transcriptional regulator</fullName>
    </submittedName>
</protein>